<evidence type="ECO:0000256" key="1">
    <source>
        <dbReference type="SAM" id="Phobius"/>
    </source>
</evidence>
<dbReference type="EMBL" id="JAAIVB010000021">
    <property type="protein sequence ID" value="NEX60888.1"/>
    <property type="molecule type" value="Genomic_DNA"/>
</dbReference>
<organism evidence="2 3">
    <name type="scientific">Noviherbaspirillum galbum</name>
    <dbReference type="NCBI Taxonomy" id="2709383"/>
    <lineage>
        <taxon>Bacteria</taxon>
        <taxon>Pseudomonadati</taxon>
        <taxon>Pseudomonadota</taxon>
        <taxon>Betaproteobacteria</taxon>
        <taxon>Burkholderiales</taxon>
        <taxon>Oxalobacteraceae</taxon>
        <taxon>Noviherbaspirillum</taxon>
    </lineage>
</organism>
<gene>
    <name evidence="2" type="ORF">G3574_07350</name>
</gene>
<keyword evidence="1" id="KW-0812">Transmembrane</keyword>
<dbReference type="Proteomes" id="UP000482155">
    <property type="component" value="Unassembled WGS sequence"/>
</dbReference>
<feature type="transmembrane region" description="Helical" evidence="1">
    <location>
        <begin position="355"/>
        <end position="380"/>
    </location>
</feature>
<feature type="transmembrane region" description="Helical" evidence="1">
    <location>
        <begin position="20"/>
        <end position="39"/>
    </location>
</feature>
<feature type="transmembrane region" description="Helical" evidence="1">
    <location>
        <begin position="140"/>
        <end position="159"/>
    </location>
</feature>
<evidence type="ECO:0000313" key="3">
    <source>
        <dbReference type="Proteomes" id="UP000482155"/>
    </source>
</evidence>
<proteinExistence type="predicted"/>
<feature type="transmembrane region" description="Helical" evidence="1">
    <location>
        <begin position="114"/>
        <end position="134"/>
    </location>
</feature>
<reference evidence="2 3" key="1">
    <citation type="submission" date="2020-02" db="EMBL/GenBank/DDBJ databases">
        <authorList>
            <person name="Kim M.K."/>
        </authorList>
    </citation>
    <scope>NUCLEOTIDE SEQUENCE [LARGE SCALE GENOMIC DNA]</scope>
    <source>
        <strain evidence="2 3">17J57-3</strain>
    </source>
</reference>
<dbReference type="RefSeq" id="WP_163961555.1">
    <property type="nucleotide sequence ID" value="NZ_JAAIVB010000021.1"/>
</dbReference>
<comment type="caution">
    <text evidence="2">The sequence shown here is derived from an EMBL/GenBank/DDBJ whole genome shotgun (WGS) entry which is preliminary data.</text>
</comment>
<sequence length="747" mass="81868">MNLDVPLHKQTRLGGAGELARFALAALFLAAVILSLITWRLDLLHYNLRAPLNYAGDTLSQLLYVKGLLQDGWTGTITHLSAPFTYPGAAFPLQTSTDWMLMKVMSVFSKDPGLLLNAFWLLTLVMNGWSAAYASWQLRLPAALSLANGVLYAFLPYGLMRNLAHVNLVFYVVPLLCLLAVVIASRGEGVRRPGQAVVAGLAACVLQGFDYVYYSFFAAALFCLAALIGFRGRDLRQLKLPVLAVAVLSICTAINLFPGLQSWKKDGLPPEMSYKLPAEAEVYGVKLRRMILPQVANPVPFLAAWAEKDLNANFPDENENTSARLGIYGALGLLLILVSLLRASRKSAVEQPMRAITGLSLATFLFITVGGLGAVFNLLVSPDIRAYNRFVVFLDFFCIVALSMGFARGLAGLGQGRLNVRTMACGIAAAALVVFSLHDQLLDTVVLTATQRQGEREAAAERQAVATLEHALPPGTALLQLPFFGYPINYHQHEMDSYDHVRPYLWSTSLKWSWPSFSLPHRAWQDTMGELKGKEFVDAAILSGFGAIWIDRKGYADGGEQLLKSLTVDGVRRIDVGHPRYAVLDLAEAAASLRSQLGQAEFARRADLLIGPKVNANWLDGFYAEERRPDGIRFHWSKKHAFMELRNPGDEPMTACIAFDVVAPTGPMRISGKEMQREVAGGMAPQRVSALLHMDPREVRRIDFASQSPPIVAPGDPRSMVFTVMSFDLATMRKGSNPAVACNGQNN</sequence>
<accession>A0A6B3SK13</accession>
<feature type="transmembrane region" description="Helical" evidence="1">
    <location>
        <begin position="166"/>
        <end position="184"/>
    </location>
</feature>
<dbReference type="AlphaFoldDB" id="A0A6B3SK13"/>
<protein>
    <recommendedName>
        <fullName evidence="4">YfhO family protein</fullName>
    </recommendedName>
</protein>
<keyword evidence="1" id="KW-1133">Transmembrane helix</keyword>
<feature type="transmembrane region" description="Helical" evidence="1">
    <location>
        <begin position="386"/>
        <end position="406"/>
    </location>
</feature>
<evidence type="ECO:0008006" key="4">
    <source>
        <dbReference type="Google" id="ProtNLM"/>
    </source>
</evidence>
<keyword evidence="1" id="KW-0472">Membrane</keyword>
<feature type="transmembrane region" description="Helical" evidence="1">
    <location>
        <begin position="418"/>
        <end position="437"/>
    </location>
</feature>
<feature type="transmembrane region" description="Helical" evidence="1">
    <location>
        <begin position="325"/>
        <end position="343"/>
    </location>
</feature>
<evidence type="ECO:0000313" key="2">
    <source>
        <dbReference type="EMBL" id="NEX60888.1"/>
    </source>
</evidence>
<feature type="transmembrane region" description="Helical" evidence="1">
    <location>
        <begin position="211"/>
        <end position="230"/>
    </location>
</feature>
<name>A0A6B3SK13_9BURK</name>
<keyword evidence="3" id="KW-1185">Reference proteome</keyword>
<feature type="transmembrane region" description="Helical" evidence="1">
    <location>
        <begin position="242"/>
        <end position="260"/>
    </location>
</feature>